<dbReference type="InterPro" id="IPR029068">
    <property type="entry name" value="Glyas_Bleomycin-R_OHBP_Dase"/>
</dbReference>
<sequence length="120" mass="13213">MSFVTAVLVHVASMSEGMAWYRRAFPDAVVEISEPSGFEFLKIGQTQLEIVPADEKVASGAAGSVVYWWVDDFDQVLAHLQSVGAILYRGPMKIDGELWMCQVRDPWGNCIGIRGPLAKP</sequence>
<dbReference type="GO" id="GO:0051213">
    <property type="term" value="F:dioxygenase activity"/>
    <property type="evidence" value="ECO:0007669"/>
    <property type="project" value="UniProtKB-KW"/>
</dbReference>
<gene>
    <name evidence="1" type="ORF">FZ934_01660</name>
</gene>
<evidence type="ECO:0000313" key="2">
    <source>
        <dbReference type="Proteomes" id="UP000326881"/>
    </source>
</evidence>
<name>A0A5Q0C5H5_9HYPH</name>
<dbReference type="Proteomes" id="UP000326881">
    <property type="component" value="Chromosome"/>
</dbReference>
<keyword evidence="1" id="KW-0560">Oxidoreductase</keyword>
<proteinExistence type="predicted"/>
<dbReference type="EMBL" id="CP043498">
    <property type="protein sequence ID" value="QFY59260.1"/>
    <property type="molecule type" value="Genomic_DNA"/>
</dbReference>
<dbReference type="SUPFAM" id="SSF54593">
    <property type="entry name" value="Glyoxalase/Bleomycin resistance protein/Dihydroxybiphenyl dioxygenase"/>
    <property type="match status" value="1"/>
</dbReference>
<keyword evidence="1" id="KW-0223">Dioxygenase</keyword>
<evidence type="ECO:0000313" key="1">
    <source>
        <dbReference type="EMBL" id="QFY59260.1"/>
    </source>
</evidence>
<dbReference type="OrthoDB" id="6892799at2"/>
<keyword evidence="2" id="KW-1185">Reference proteome</keyword>
<protein>
    <submittedName>
        <fullName evidence="1">Glyoxalase/bleomycin resistance/dioxygenase family protein</fullName>
    </submittedName>
</protein>
<organism evidence="1 2">
    <name type="scientific">Rhizobium grahamii</name>
    <dbReference type="NCBI Taxonomy" id="1120045"/>
    <lineage>
        <taxon>Bacteria</taxon>
        <taxon>Pseudomonadati</taxon>
        <taxon>Pseudomonadota</taxon>
        <taxon>Alphaproteobacteria</taxon>
        <taxon>Hyphomicrobiales</taxon>
        <taxon>Rhizobiaceae</taxon>
        <taxon>Rhizobium/Agrobacterium group</taxon>
        <taxon>Rhizobium</taxon>
    </lineage>
</organism>
<dbReference type="KEGG" id="rgr:FZ934_01660"/>
<accession>A0A5Q0C5H5</accession>
<dbReference type="AlphaFoldDB" id="A0A5Q0C5H5"/>
<dbReference type="RefSeq" id="WP_153269639.1">
    <property type="nucleotide sequence ID" value="NZ_CP043498.1"/>
</dbReference>
<reference evidence="1 2" key="1">
    <citation type="submission" date="2019-08" db="EMBL/GenBank/DDBJ databases">
        <title>Prosopis cineraria nodule microbiome.</title>
        <authorList>
            <person name="Ali R."/>
            <person name="Chaluvadi S.R."/>
            <person name="Wang X."/>
        </authorList>
    </citation>
    <scope>NUCLEOTIDE SEQUENCE [LARGE SCALE GENOMIC DNA]</scope>
    <source>
        <strain evidence="1 2">BG7</strain>
    </source>
</reference>
<dbReference type="Gene3D" id="3.10.180.10">
    <property type="entry name" value="2,3-Dihydroxybiphenyl 1,2-Dioxygenase, domain 1"/>
    <property type="match status" value="1"/>
</dbReference>